<keyword evidence="4 5" id="KW-0472">Membrane</keyword>
<evidence type="ECO:0000313" key="9">
    <source>
        <dbReference type="Proteomes" id="UP001300692"/>
    </source>
</evidence>
<feature type="domain" description="NfeD-like C-terminal" evidence="6">
    <location>
        <begin position="101"/>
        <end position="154"/>
    </location>
</feature>
<protein>
    <submittedName>
        <fullName evidence="8">NfeD family protein</fullName>
    </submittedName>
</protein>
<evidence type="ECO:0000259" key="7">
    <source>
        <dbReference type="Pfam" id="PF24961"/>
    </source>
</evidence>
<evidence type="ECO:0000256" key="3">
    <source>
        <dbReference type="ARBA" id="ARBA00022989"/>
    </source>
</evidence>
<accession>A0ABT3CWU3</accession>
<dbReference type="Pfam" id="PF24961">
    <property type="entry name" value="NfeD_membrane"/>
    <property type="match status" value="1"/>
</dbReference>
<dbReference type="PANTHER" id="PTHR33507">
    <property type="entry name" value="INNER MEMBRANE PROTEIN YBBJ"/>
    <property type="match status" value="1"/>
</dbReference>
<gene>
    <name evidence="8" type="ORF">N7U62_15050</name>
</gene>
<name>A0ABT3CWU3_9BACT</name>
<keyword evidence="9" id="KW-1185">Reference proteome</keyword>
<keyword evidence="2 5" id="KW-0812">Transmembrane</keyword>
<evidence type="ECO:0000313" key="8">
    <source>
        <dbReference type="EMBL" id="MCV9387999.1"/>
    </source>
</evidence>
<evidence type="ECO:0000256" key="2">
    <source>
        <dbReference type="ARBA" id="ARBA00022692"/>
    </source>
</evidence>
<dbReference type="InterPro" id="IPR056739">
    <property type="entry name" value="NfeD_membrane"/>
</dbReference>
<comment type="subcellular location">
    <subcellularLocation>
        <location evidence="1">Membrane</location>
        <topology evidence="1">Multi-pass membrane protein</topology>
    </subcellularLocation>
</comment>
<feature type="domain" description="NfeD integral membrane" evidence="7">
    <location>
        <begin position="8"/>
        <end position="74"/>
    </location>
</feature>
<dbReference type="InterPro" id="IPR002810">
    <property type="entry name" value="NfeD-like_C"/>
</dbReference>
<evidence type="ECO:0000259" key="6">
    <source>
        <dbReference type="Pfam" id="PF01957"/>
    </source>
</evidence>
<feature type="transmembrane region" description="Helical" evidence="5">
    <location>
        <begin position="53"/>
        <end position="74"/>
    </location>
</feature>
<dbReference type="EMBL" id="JAOYOD010000001">
    <property type="protein sequence ID" value="MCV9387999.1"/>
    <property type="molecule type" value="Genomic_DNA"/>
</dbReference>
<dbReference type="Pfam" id="PF01957">
    <property type="entry name" value="NfeD"/>
    <property type="match status" value="1"/>
</dbReference>
<keyword evidence="3 5" id="KW-1133">Transmembrane helix</keyword>
<feature type="transmembrane region" description="Helical" evidence="5">
    <location>
        <begin position="6"/>
        <end position="25"/>
    </location>
</feature>
<dbReference type="InterPro" id="IPR012340">
    <property type="entry name" value="NA-bd_OB-fold"/>
</dbReference>
<reference evidence="8 9" key="1">
    <citation type="submission" date="2022-10" db="EMBL/GenBank/DDBJ databases">
        <title>Comparative genomics and taxonomic characterization of three novel marine species of genus Reichenbachiella exhibiting antioxidant and polysaccharide degradation activities.</title>
        <authorList>
            <person name="Muhammad N."/>
            <person name="Lee Y.-J."/>
            <person name="Ko J."/>
            <person name="Kim S.-G."/>
        </authorList>
    </citation>
    <scope>NUCLEOTIDE SEQUENCE [LARGE SCALE GENOMIC DNA]</scope>
    <source>
        <strain evidence="8 9">ABR2-5</strain>
    </source>
</reference>
<dbReference type="Proteomes" id="UP001300692">
    <property type="component" value="Unassembled WGS sequence"/>
</dbReference>
<dbReference type="InterPro" id="IPR052165">
    <property type="entry name" value="Membrane_assoc_protease"/>
</dbReference>
<evidence type="ECO:0000256" key="5">
    <source>
        <dbReference type="SAM" id="Phobius"/>
    </source>
</evidence>
<organism evidence="8 9">
    <name type="scientific">Reichenbachiella ulvae</name>
    <dbReference type="NCBI Taxonomy" id="2980104"/>
    <lineage>
        <taxon>Bacteria</taxon>
        <taxon>Pseudomonadati</taxon>
        <taxon>Bacteroidota</taxon>
        <taxon>Cytophagia</taxon>
        <taxon>Cytophagales</taxon>
        <taxon>Reichenbachiellaceae</taxon>
        <taxon>Reichenbachiella</taxon>
    </lineage>
</organism>
<evidence type="ECO:0000256" key="1">
    <source>
        <dbReference type="ARBA" id="ARBA00004141"/>
    </source>
</evidence>
<dbReference type="Gene3D" id="2.40.50.140">
    <property type="entry name" value="Nucleic acid-binding proteins"/>
    <property type="match status" value="1"/>
</dbReference>
<proteinExistence type="predicted"/>
<dbReference type="RefSeq" id="WP_264138820.1">
    <property type="nucleotide sequence ID" value="NZ_JAOYOD010000001.1"/>
</dbReference>
<evidence type="ECO:0000256" key="4">
    <source>
        <dbReference type="ARBA" id="ARBA00023136"/>
    </source>
</evidence>
<comment type="caution">
    <text evidence="8">The sequence shown here is derived from an EMBL/GenBank/DDBJ whole genome shotgun (WGS) entry which is preliminary data.</text>
</comment>
<sequence length="157" mass="16918">MTDWIIIISLILGGIGLIIIEIIFVPGTTIVGIGGFLLSGYGIYHSYELYGSGTGHTVLAVSLITGVGLVVYSFKAGHWERFALKQTMEGKVNEGLTSQLTVGMTGVAKSTLRPVGKAEFDNKEYEVTTLGDYVDASTQVEIIKVDSTRVYVKPIIN</sequence>
<dbReference type="PANTHER" id="PTHR33507:SF3">
    <property type="entry name" value="INNER MEMBRANE PROTEIN YBBJ"/>
    <property type="match status" value="1"/>
</dbReference>